<evidence type="ECO:0000256" key="6">
    <source>
        <dbReference type="ARBA" id="ARBA00022759"/>
    </source>
</evidence>
<keyword evidence="4 9" id="KW-0507">mRNA processing</keyword>
<dbReference type="CDD" id="cd10845">
    <property type="entry name" value="DSRM_RNAse_III_family"/>
    <property type="match status" value="1"/>
</dbReference>
<evidence type="ECO:0000313" key="13">
    <source>
        <dbReference type="Proteomes" id="UP001291687"/>
    </source>
</evidence>
<dbReference type="Pfam" id="PF14622">
    <property type="entry name" value="Ribonucleas_3_3"/>
    <property type="match status" value="1"/>
</dbReference>
<dbReference type="PROSITE" id="PS50142">
    <property type="entry name" value="RNASE_3_2"/>
    <property type="match status" value="1"/>
</dbReference>
<gene>
    <name evidence="9" type="primary">rnc</name>
    <name evidence="12" type="ORF">Megvenef_00802</name>
</gene>
<dbReference type="Gene3D" id="1.10.1520.10">
    <property type="entry name" value="Ribonuclease III domain"/>
    <property type="match status" value="1"/>
</dbReference>
<dbReference type="InterPro" id="IPR011907">
    <property type="entry name" value="RNase_III"/>
</dbReference>
<feature type="active site" evidence="9">
    <location>
        <position position="125"/>
    </location>
</feature>
<dbReference type="SMART" id="SM00535">
    <property type="entry name" value="RIBOc"/>
    <property type="match status" value="1"/>
</dbReference>
<name>A0ABU5NCC8_9RICK</name>
<dbReference type="SMART" id="SM00358">
    <property type="entry name" value="DSRM"/>
    <property type="match status" value="1"/>
</dbReference>
<keyword evidence="6 9" id="KW-0255">Endonuclease</keyword>
<reference evidence="12 13" key="1">
    <citation type="submission" date="2023-03" db="EMBL/GenBank/DDBJ databases">
        <title>Host association and intracellularity evolved multiple times independently in the Rickettsiales.</title>
        <authorList>
            <person name="Castelli M."/>
            <person name="Nardi T."/>
            <person name="Gammuto L."/>
            <person name="Bellinzona G."/>
            <person name="Sabaneyeva E."/>
            <person name="Potekhin A."/>
            <person name="Serra V."/>
            <person name="Petroni G."/>
            <person name="Sassera D."/>
        </authorList>
    </citation>
    <scope>NUCLEOTIDE SEQUENCE [LARGE SCALE GENOMIC DNA]</scope>
    <source>
        <strain evidence="12 13">Sr 2-6</strain>
    </source>
</reference>
<dbReference type="SUPFAM" id="SSF69065">
    <property type="entry name" value="RNase III domain-like"/>
    <property type="match status" value="1"/>
</dbReference>
<evidence type="ECO:0000256" key="4">
    <source>
        <dbReference type="ARBA" id="ARBA00022664"/>
    </source>
</evidence>
<dbReference type="InterPro" id="IPR000999">
    <property type="entry name" value="RNase_III_dom"/>
</dbReference>
<keyword evidence="3 9" id="KW-0698">rRNA processing</keyword>
<keyword evidence="9" id="KW-0479">Metal-binding</keyword>
<dbReference type="Pfam" id="PF00035">
    <property type="entry name" value="dsrm"/>
    <property type="match status" value="1"/>
</dbReference>
<dbReference type="InterPro" id="IPR014720">
    <property type="entry name" value="dsRBD_dom"/>
</dbReference>
<feature type="domain" description="DRBM" evidence="10">
    <location>
        <begin position="161"/>
        <end position="229"/>
    </location>
</feature>
<evidence type="ECO:0000256" key="3">
    <source>
        <dbReference type="ARBA" id="ARBA00022552"/>
    </source>
</evidence>
<comment type="catalytic activity">
    <reaction evidence="1 9">
        <text>Endonucleolytic cleavage to 5'-phosphomonoester.</text>
        <dbReference type="EC" id="3.1.26.3"/>
    </reaction>
</comment>
<dbReference type="PROSITE" id="PS50137">
    <property type="entry name" value="DS_RBD"/>
    <property type="match status" value="1"/>
</dbReference>
<comment type="similarity">
    <text evidence="2">Belongs to the ribonuclease III family.</text>
</comment>
<keyword evidence="9" id="KW-0963">Cytoplasm</keyword>
<dbReference type="EC" id="3.1.26.3" evidence="9"/>
<evidence type="ECO:0000256" key="7">
    <source>
        <dbReference type="ARBA" id="ARBA00022801"/>
    </source>
</evidence>
<dbReference type="EMBL" id="JARJFB010000051">
    <property type="protein sequence ID" value="MEA0970833.1"/>
    <property type="molecule type" value="Genomic_DNA"/>
</dbReference>
<dbReference type="Gene3D" id="3.30.160.20">
    <property type="match status" value="1"/>
</dbReference>
<keyword evidence="9" id="KW-0699">rRNA-binding</keyword>
<keyword evidence="8 9" id="KW-0694">RNA-binding</keyword>
<evidence type="ECO:0000256" key="1">
    <source>
        <dbReference type="ARBA" id="ARBA00000109"/>
    </source>
</evidence>
<dbReference type="InterPro" id="IPR036389">
    <property type="entry name" value="RNase_III_sf"/>
</dbReference>
<dbReference type="Proteomes" id="UP001291687">
    <property type="component" value="Unassembled WGS sequence"/>
</dbReference>
<keyword evidence="7 9" id="KW-0378">Hydrolase</keyword>
<evidence type="ECO:0000256" key="8">
    <source>
        <dbReference type="ARBA" id="ARBA00022884"/>
    </source>
</evidence>
<evidence type="ECO:0000256" key="5">
    <source>
        <dbReference type="ARBA" id="ARBA00022722"/>
    </source>
</evidence>
<comment type="function">
    <text evidence="9">Digests double-stranded RNA. Involved in the processing of primary rRNA transcript to yield the immediate precursors to the large and small rRNAs (23S and 16S). Processes some mRNAs, and tRNAs when they are encoded in the rRNA operon. Processes pre-crRNA and tracrRNA of type II CRISPR loci if present in the organism.</text>
</comment>
<protein>
    <recommendedName>
        <fullName evidence="9">Ribonuclease 3</fullName>
        <ecNumber evidence="9">3.1.26.3</ecNumber>
    </recommendedName>
    <alternativeName>
        <fullName evidence="9">Ribonuclease III</fullName>
        <shortName evidence="9">RNase III</shortName>
    </alternativeName>
</protein>
<evidence type="ECO:0000259" key="10">
    <source>
        <dbReference type="PROSITE" id="PS50137"/>
    </source>
</evidence>
<comment type="subcellular location">
    <subcellularLocation>
        <location evidence="9">Cytoplasm</location>
    </subcellularLocation>
</comment>
<keyword evidence="9" id="KW-0819">tRNA processing</keyword>
<comment type="caution">
    <text evidence="12">The sequence shown here is derived from an EMBL/GenBank/DDBJ whole genome shotgun (WGS) entry which is preliminary data.</text>
</comment>
<evidence type="ECO:0000313" key="12">
    <source>
        <dbReference type="EMBL" id="MEA0970833.1"/>
    </source>
</evidence>
<dbReference type="SUPFAM" id="SSF54768">
    <property type="entry name" value="dsRNA-binding domain-like"/>
    <property type="match status" value="1"/>
</dbReference>
<comment type="subunit">
    <text evidence="9">Homodimer.</text>
</comment>
<keyword evidence="5 9" id="KW-0540">Nuclease</keyword>
<evidence type="ECO:0000259" key="11">
    <source>
        <dbReference type="PROSITE" id="PS50142"/>
    </source>
</evidence>
<feature type="binding site" evidence="9">
    <location>
        <position position="122"/>
    </location>
    <ligand>
        <name>Mg(2+)</name>
        <dbReference type="ChEBI" id="CHEBI:18420"/>
    </ligand>
</feature>
<accession>A0ABU5NCC8</accession>
<feature type="binding site" evidence="9">
    <location>
        <position position="49"/>
    </location>
    <ligand>
        <name>Mg(2+)</name>
        <dbReference type="ChEBI" id="CHEBI:18420"/>
    </ligand>
</feature>
<feature type="domain" description="RNase III" evidence="11">
    <location>
        <begin position="9"/>
        <end position="136"/>
    </location>
</feature>
<dbReference type="HAMAP" id="MF_00104">
    <property type="entry name" value="RNase_III"/>
    <property type="match status" value="1"/>
</dbReference>
<comment type="cofactor">
    <cofactor evidence="9">
        <name>Mg(2+)</name>
        <dbReference type="ChEBI" id="CHEBI:18420"/>
    </cofactor>
</comment>
<proteinExistence type="inferred from homology"/>
<dbReference type="RefSeq" id="WP_322776732.1">
    <property type="nucleotide sequence ID" value="NZ_JARJFB010000051.1"/>
</dbReference>
<feature type="active site" evidence="9">
    <location>
        <position position="53"/>
    </location>
</feature>
<dbReference type="CDD" id="cd00593">
    <property type="entry name" value="RIBOc"/>
    <property type="match status" value="1"/>
</dbReference>
<keyword evidence="13" id="KW-1185">Reference proteome</keyword>
<evidence type="ECO:0000256" key="2">
    <source>
        <dbReference type="ARBA" id="ARBA00010183"/>
    </source>
</evidence>
<dbReference type="NCBIfam" id="TIGR02191">
    <property type="entry name" value="RNaseIII"/>
    <property type="match status" value="1"/>
</dbReference>
<feature type="binding site" evidence="9">
    <location>
        <position position="125"/>
    </location>
    <ligand>
        <name>Mg(2+)</name>
        <dbReference type="ChEBI" id="CHEBI:18420"/>
    </ligand>
</feature>
<organism evidence="12 13">
    <name type="scientific">Candidatus Megaera venefica</name>
    <dbReference type="NCBI Taxonomy" id="2055910"/>
    <lineage>
        <taxon>Bacteria</taxon>
        <taxon>Pseudomonadati</taxon>
        <taxon>Pseudomonadota</taxon>
        <taxon>Alphaproteobacteria</taxon>
        <taxon>Rickettsiales</taxon>
        <taxon>Rickettsiaceae</taxon>
        <taxon>Candidatus Megaera</taxon>
    </lineage>
</organism>
<keyword evidence="9" id="KW-0460">Magnesium</keyword>
<dbReference type="PANTHER" id="PTHR11207">
    <property type="entry name" value="RIBONUCLEASE III"/>
    <property type="match status" value="1"/>
</dbReference>
<sequence>MIVDFTQHIAGLENALNYKFKNLALLKEALSHPSLKQHDNTIADYERLELLGDSILGFLITEMIFNNFLFYEEGSIAKIKAYVVSRETIVKVAETLCLSNYILMAAGEEKSGGKTNQNNIENVMEALLAAIYLDSDIHQVRKIVQNLWFRYIENIDFNLIDPKSSLQEWLHHKNHSTPAYEVINKEGPVHAPVFTVQVIVGQHKQTATGKSIKEAEKEAARKLLNILKNNL</sequence>
<dbReference type="PANTHER" id="PTHR11207:SF0">
    <property type="entry name" value="RIBONUCLEASE 3"/>
    <property type="match status" value="1"/>
</dbReference>
<evidence type="ECO:0000256" key="9">
    <source>
        <dbReference type="HAMAP-Rule" id="MF_00104"/>
    </source>
</evidence>